<reference evidence="2 3" key="1">
    <citation type="submission" date="2020-09" db="EMBL/GenBank/DDBJ databases">
        <title>De no assembly of potato wild relative species, Solanum commersonii.</title>
        <authorList>
            <person name="Cho K."/>
        </authorList>
    </citation>
    <scope>NUCLEOTIDE SEQUENCE [LARGE SCALE GENOMIC DNA]</scope>
    <source>
        <strain evidence="2">LZ3.2</strain>
        <tissue evidence="2">Leaf</tissue>
    </source>
</reference>
<evidence type="ECO:0000313" key="2">
    <source>
        <dbReference type="EMBL" id="KAG5611113.1"/>
    </source>
</evidence>
<dbReference type="EMBL" id="JACXVP010000004">
    <property type="protein sequence ID" value="KAG5611113.1"/>
    <property type="molecule type" value="Genomic_DNA"/>
</dbReference>
<protein>
    <submittedName>
        <fullName evidence="2">Uncharacterized protein</fullName>
    </submittedName>
</protein>
<keyword evidence="3" id="KW-1185">Reference proteome</keyword>
<sequence length="76" mass="8233">MTEPSISLSPCGYNMSNLDLSRSTKNSNLGNRIEQIGQLAPILESEPNPSNFIPQLSITQSGNSGLTSMDKQLLRP</sequence>
<feature type="compositionally biased region" description="Polar residues" evidence="1">
    <location>
        <begin position="55"/>
        <end position="70"/>
    </location>
</feature>
<evidence type="ECO:0000256" key="1">
    <source>
        <dbReference type="SAM" id="MobiDB-lite"/>
    </source>
</evidence>
<accession>A0A9J5ZE15</accession>
<evidence type="ECO:0000313" key="3">
    <source>
        <dbReference type="Proteomes" id="UP000824120"/>
    </source>
</evidence>
<gene>
    <name evidence="2" type="ORF">H5410_022394</name>
</gene>
<dbReference type="Proteomes" id="UP000824120">
    <property type="component" value="Chromosome 4"/>
</dbReference>
<proteinExistence type="predicted"/>
<comment type="caution">
    <text evidence="2">The sequence shown here is derived from an EMBL/GenBank/DDBJ whole genome shotgun (WGS) entry which is preliminary data.</text>
</comment>
<feature type="region of interest" description="Disordered" evidence="1">
    <location>
        <begin position="55"/>
        <end position="76"/>
    </location>
</feature>
<organism evidence="2 3">
    <name type="scientific">Solanum commersonii</name>
    <name type="common">Commerson's wild potato</name>
    <name type="synonym">Commerson's nightshade</name>
    <dbReference type="NCBI Taxonomy" id="4109"/>
    <lineage>
        <taxon>Eukaryota</taxon>
        <taxon>Viridiplantae</taxon>
        <taxon>Streptophyta</taxon>
        <taxon>Embryophyta</taxon>
        <taxon>Tracheophyta</taxon>
        <taxon>Spermatophyta</taxon>
        <taxon>Magnoliopsida</taxon>
        <taxon>eudicotyledons</taxon>
        <taxon>Gunneridae</taxon>
        <taxon>Pentapetalae</taxon>
        <taxon>asterids</taxon>
        <taxon>lamiids</taxon>
        <taxon>Solanales</taxon>
        <taxon>Solanaceae</taxon>
        <taxon>Solanoideae</taxon>
        <taxon>Solaneae</taxon>
        <taxon>Solanum</taxon>
    </lineage>
</organism>
<name>A0A9J5ZE15_SOLCO</name>
<dbReference type="AlphaFoldDB" id="A0A9J5ZE15"/>